<dbReference type="PANTHER" id="PTHR11575">
    <property type="entry name" value="5'-NUCLEOTIDASE-RELATED"/>
    <property type="match status" value="1"/>
</dbReference>
<feature type="chain" id="PRO_5039751539" evidence="6">
    <location>
        <begin position="27"/>
        <end position="531"/>
    </location>
</feature>
<evidence type="ECO:0000259" key="8">
    <source>
        <dbReference type="Pfam" id="PF02872"/>
    </source>
</evidence>
<feature type="domain" description="5'-Nucleotidase C-terminal" evidence="8">
    <location>
        <begin position="352"/>
        <end position="494"/>
    </location>
</feature>
<dbReference type="InterPro" id="IPR008334">
    <property type="entry name" value="5'-Nucleotdase_C"/>
</dbReference>
<keyword evidence="9" id="KW-0255">Endonuclease</keyword>
<evidence type="ECO:0000256" key="2">
    <source>
        <dbReference type="ARBA" id="ARBA00022512"/>
    </source>
</evidence>
<dbReference type="Proteomes" id="UP000798488">
    <property type="component" value="Unassembled WGS sequence"/>
</dbReference>
<dbReference type="InterPro" id="IPR036907">
    <property type="entry name" value="5'-Nucleotdase_C_sf"/>
</dbReference>
<dbReference type="Gene3D" id="3.60.21.10">
    <property type="match status" value="1"/>
</dbReference>
<evidence type="ECO:0000256" key="1">
    <source>
        <dbReference type="ARBA" id="ARBA00004191"/>
    </source>
</evidence>
<evidence type="ECO:0000313" key="9">
    <source>
        <dbReference type="EMBL" id="KAF1084795.1"/>
    </source>
</evidence>
<keyword evidence="9" id="KW-0540">Nuclease</keyword>
<dbReference type="EC" id="3.1.31.-" evidence="9"/>
<feature type="domain" description="Calcineurin-like phosphoesterase" evidence="7">
    <location>
        <begin position="47"/>
        <end position="276"/>
    </location>
</feature>
<comment type="subcellular location">
    <subcellularLocation>
        <location evidence="1">Secreted</location>
        <location evidence="1">Cell wall</location>
    </subcellularLocation>
</comment>
<keyword evidence="5" id="KW-0572">Peptidoglycan-anchor</keyword>
<keyword evidence="6" id="KW-0547">Nucleotide-binding</keyword>
<proteinExistence type="inferred from homology"/>
<comment type="similarity">
    <text evidence="6">Belongs to the 5'-nucleotidase family.</text>
</comment>
<dbReference type="PRINTS" id="PR01607">
    <property type="entry name" value="APYRASEFAMLY"/>
</dbReference>
<dbReference type="Gene3D" id="3.90.780.10">
    <property type="entry name" value="5'-Nucleotidase, C-terminal domain"/>
    <property type="match status" value="1"/>
</dbReference>
<dbReference type="GO" id="GO:0004519">
    <property type="term" value="F:endonuclease activity"/>
    <property type="evidence" value="ECO:0007669"/>
    <property type="project" value="UniProtKB-KW"/>
</dbReference>
<dbReference type="Pfam" id="PF00149">
    <property type="entry name" value="Metallophos"/>
    <property type="match status" value="1"/>
</dbReference>
<dbReference type="EMBL" id="LSRS01000004">
    <property type="protein sequence ID" value="KAF1084795.1"/>
    <property type="molecule type" value="Genomic_DNA"/>
</dbReference>
<gene>
    <name evidence="9" type="primary">yhcR</name>
    <name evidence="9" type="ORF">SPSYN_01965</name>
</gene>
<comment type="caution">
    <text evidence="9">The sequence shown here is derived from an EMBL/GenBank/DDBJ whole genome shotgun (WGS) entry which is preliminary data.</text>
</comment>
<dbReference type="SUPFAM" id="SSF56300">
    <property type="entry name" value="Metallo-dependent phosphatases"/>
    <property type="match status" value="1"/>
</dbReference>
<accession>A0A9D2WNR3</accession>
<dbReference type="GO" id="GO:0030288">
    <property type="term" value="C:outer membrane-bounded periplasmic space"/>
    <property type="evidence" value="ECO:0007669"/>
    <property type="project" value="TreeGrafter"/>
</dbReference>
<dbReference type="PANTHER" id="PTHR11575:SF24">
    <property type="entry name" value="5'-NUCLEOTIDASE"/>
    <property type="match status" value="1"/>
</dbReference>
<dbReference type="GO" id="GO:0008253">
    <property type="term" value="F:5'-nucleotidase activity"/>
    <property type="evidence" value="ECO:0007669"/>
    <property type="project" value="TreeGrafter"/>
</dbReference>
<feature type="signal peptide" evidence="6">
    <location>
        <begin position="1"/>
        <end position="26"/>
    </location>
</feature>
<keyword evidence="4 6" id="KW-0732">Signal</keyword>
<keyword evidence="10" id="KW-1185">Reference proteome</keyword>
<keyword evidence="3" id="KW-0964">Secreted</keyword>
<evidence type="ECO:0000256" key="6">
    <source>
        <dbReference type="RuleBase" id="RU362119"/>
    </source>
</evidence>
<keyword evidence="6 9" id="KW-0378">Hydrolase</keyword>
<evidence type="ECO:0000256" key="4">
    <source>
        <dbReference type="ARBA" id="ARBA00022729"/>
    </source>
</evidence>
<evidence type="ECO:0000259" key="7">
    <source>
        <dbReference type="Pfam" id="PF00149"/>
    </source>
</evidence>
<sequence>MFILKKFGQISLLVVITLCFSASAFAAPNRNLTNTGQYTSLFIPVQILGINDFHGQLNTTSQISGNNVGRADYLAAYLKQREKENKNTIIVHAGDSVGASAPVSSLLQDEPTIEFMNMTGFDVGVPGNHEFDEGPDEMMRLLNGGYHDATGDFEGADFPYVSANIVYTETGENILPSYVIKKVNGIPIAFIGVTLSETPRITTPSGVAGLKFGDEIDAVNKAVGKLKKDKIKSIIVLAHVDGFYDQDAKEVSGKLDNLAKSIDDEVDVIIAGHSHAGINNIVDGKLIVESYSNGMAFSDIDLKIDPRTKDIIAKKAEIITTFQKGIKPDAKVNQLISRYEKIVEPIANTTIATAKSAIIKNQNESGESALGNLIADAQRWEMGTDFAFTNPGGIRANIEEGEVTWEDLYRVQPFNNDLVKMTLTGAQINSLLNQQFTVNRILQISGLKYTWKDGAVVDIFLTDGITPIDPLANYTITVNSYLASGGDGFTKLKEGTNKEIGTTDLNGLINYLKKLPQPFNASIEGRINKLL</sequence>
<evidence type="ECO:0000256" key="3">
    <source>
        <dbReference type="ARBA" id="ARBA00022525"/>
    </source>
</evidence>
<dbReference type="InterPro" id="IPR029052">
    <property type="entry name" value="Metallo-depent_PP-like"/>
</dbReference>
<dbReference type="GO" id="GO:0008768">
    <property type="term" value="F:UDP-sugar diphosphatase activity"/>
    <property type="evidence" value="ECO:0007669"/>
    <property type="project" value="TreeGrafter"/>
</dbReference>
<dbReference type="OrthoDB" id="9800780at2"/>
<dbReference type="FunFam" id="3.60.21.10:FF:000052">
    <property type="entry name" value="Endonuclease YhcR"/>
    <property type="match status" value="1"/>
</dbReference>
<dbReference type="InterPro" id="IPR006179">
    <property type="entry name" value="5_nucleotidase/apyrase"/>
</dbReference>
<dbReference type="GO" id="GO:0009166">
    <property type="term" value="P:nucleotide catabolic process"/>
    <property type="evidence" value="ECO:0007669"/>
    <property type="project" value="InterPro"/>
</dbReference>
<organism evidence="9 10">
    <name type="scientific">Sporotomaculum syntrophicum</name>
    <dbReference type="NCBI Taxonomy" id="182264"/>
    <lineage>
        <taxon>Bacteria</taxon>
        <taxon>Bacillati</taxon>
        <taxon>Bacillota</taxon>
        <taxon>Clostridia</taxon>
        <taxon>Eubacteriales</taxon>
        <taxon>Desulfallaceae</taxon>
        <taxon>Sporotomaculum</taxon>
    </lineage>
</organism>
<evidence type="ECO:0000256" key="5">
    <source>
        <dbReference type="ARBA" id="ARBA00023088"/>
    </source>
</evidence>
<dbReference type="AlphaFoldDB" id="A0A9D2WNR3"/>
<keyword evidence="2" id="KW-0134">Cell wall</keyword>
<name>A0A9D2WNR3_9FIRM</name>
<dbReference type="Pfam" id="PF02872">
    <property type="entry name" value="5_nucleotid_C"/>
    <property type="match status" value="1"/>
</dbReference>
<reference evidence="9" key="1">
    <citation type="submission" date="2016-02" db="EMBL/GenBank/DDBJ databases">
        <title>Draft Genome Sequence of Sporotomaculum syntrophicum Strain FB, a Syntrophic Benzoate Degrader.</title>
        <authorList>
            <person name="Nobu M.K."/>
            <person name="Narihiro T."/>
            <person name="Qiu Y.-L."/>
            <person name="Ohashi A."/>
            <person name="Liu W.-T."/>
            <person name="Yuji S."/>
        </authorList>
    </citation>
    <scope>NUCLEOTIDE SEQUENCE</scope>
    <source>
        <strain evidence="9">FB</strain>
    </source>
</reference>
<dbReference type="GO" id="GO:0000166">
    <property type="term" value="F:nucleotide binding"/>
    <property type="evidence" value="ECO:0007669"/>
    <property type="project" value="UniProtKB-KW"/>
</dbReference>
<dbReference type="RefSeq" id="WP_161822297.1">
    <property type="nucleotide sequence ID" value="NZ_LSRS01000004.1"/>
</dbReference>
<dbReference type="SUPFAM" id="SSF55816">
    <property type="entry name" value="5'-nucleotidase (syn. UDP-sugar hydrolase), C-terminal domain"/>
    <property type="match status" value="1"/>
</dbReference>
<dbReference type="InterPro" id="IPR004843">
    <property type="entry name" value="Calcineurin-like_PHP"/>
</dbReference>
<protein>
    <submittedName>
        <fullName evidence="9">Endonuclease YhcR</fullName>
        <ecNumber evidence="9">3.1.31.-</ecNumber>
    </submittedName>
</protein>
<evidence type="ECO:0000313" key="10">
    <source>
        <dbReference type="Proteomes" id="UP000798488"/>
    </source>
</evidence>